<dbReference type="PROSITE" id="PS51257">
    <property type="entry name" value="PROKAR_LIPOPROTEIN"/>
    <property type="match status" value="1"/>
</dbReference>
<dbReference type="EMBL" id="BJUN01000039">
    <property type="protein sequence ID" value="GEK60265.1"/>
    <property type="molecule type" value="Genomic_DNA"/>
</dbReference>
<evidence type="ECO:0000313" key="1">
    <source>
        <dbReference type="EMBL" id="GEK60265.1"/>
    </source>
</evidence>
<organism evidence="1 2">
    <name type="scientific">Marinococcus halophilus</name>
    <dbReference type="NCBI Taxonomy" id="1371"/>
    <lineage>
        <taxon>Bacteria</taxon>
        <taxon>Bacillati</taxon>
        <taxon>Bacillota</taxon>
        <taxon>Bacilli</taxon>
        <taxon>Bacillales</taxon>
        <taxon>Bacillaceae</taxon>
        <taxon>Marinococcus</taxon>
    </lineage>
</organism>
<dbReference type="OrthoDB" id="2928335at2"/>
<evidence type="ECO:0008006" key="3">
    <source>
        <dbReference type="Google" id="ProtNLM"/>
    </source>
</evidence>
<proteinExistence type="predicted"/>
<gene>
    <name evidence="1" type="ORF">MHA01_31700</name>
</gene>
<comment type="caution">
    <text evidence="1">The sequence shown here is derived from an EMBL/GenBank/DDBJ whole genome shotgun (WGS) entry which is preliminary data.</text>
</comment>
<reference evidence="1 2" key="1">
    <citation type="submission" date="2019-07" db="EMBL/GenBank/DDBJ databases">
        <title>Whole genome shotgun sequence of Marinococcus halophilus NBRC 102359.</title>
        <authorList>
            <person name="Hosoyama A."/>
            <person name="Uohara A."/>
            <person name="Ohji S."/>
            <person name="Ichikawa N."/>
        </authorList>
    </citation>
    <scope>NUCLEOTIDE SEQUENCE [LARGE SCALE GENOMIC DNA]</scope>
    <source>
        <strain evidence="1 2">NBRC 102359</strain>
    </source>
</reference>
<dbReference type="RefSeq" id="WP_094908305.1">
    <property type="nucleotide sequence ID" value="NZ_BJUN01000039.1"/>
</dbReference>
<protein>
    <recommendedName>
        <fullName evidence="3">Lipoprotein</fullName>
    </recommendedName>
</protein>
<keyword evidence="2" id="KW-1185">Reference proteome</keyword>
<name>A0A510YA62_MARHA</name>
<evidence type="ECO:0000313" key="2">
    <source>
        <dbReference type="Proteomes" id="UP000321051"/>
    </source>
</evidence>
<sequence length="136" mass="14803">MKKTILLTVTFMLGLILIGCGPEKMATSAQPIQGVAVSDSEGFGGGSQEFIWTSEKQEEIEAFEQLISSASRESIQAKPPIYDMTIDYGEGETGGERIIHLTETADGHFALMYAGHENETYLANKSSTDKVKKLLP</sequence>
<accession>A0A510YA62</accession>
<dbReference type="AlphaFoldDB" id="A0A510YA62"/>
<dbReference type="Proteomes" id="UP000321051">
    <property type="component" value="Unassembled WGS sequence"/>
</dbReference>